<gene>
    <name evidence="1" type="ORF">g.1709</name>
</gene>
<evidence type="ECO:0000313" key="1">
    <source>
        <dbReference type="EMBL" id="JAT17209.1"/>
    </source>
</evidence>
<dbReference type="Gene3D" id="3.60.10.10">
    <property type="entry name" value="Endonuclease/exonuclease/phosphatase"/>
    <property type="match status" value="1"/>
</dbReference>
<protein>
    <submittedName>
        <fullName evidence="1">Uncharacterized protein</fullName>
    </submittedName>
</protein>
<feature type="non-terminal residue" evidence="1">
    <location>
        <position position="1"/>
    </location>
</feature>
<reference evidence="1" key="1">
    <citation type="submission" date="2015-11" db="EMBL/GenBank/DDBJ databases">
        <title>De novo transcriptome assembly of four potential Pierce s Disease insect vectors from Arizona vineyards.</title>
        <authorList>
            <person name="Tassone E.E."/>
        </authorList>
    </citation>
    <scope>NUCLEOTIDE SEQUENCE</scope>
</reference>
<dbReference type="EMBL" id="GEBQ01022768">
    <property type="protein sequence ID" value="JAT17209.1"/>
    <property type="molecule type" value="Transcribed_RNA"/>
</dbReference>
<organism evidence="1">
    <name type="scientific">Graphocephala atropunctata</name>
    <dbReference type="NCBI Taxonomy" id="36148"/>
    <lineage>
        <taxon>Eukaryota</taxon>
        <taxon>Metazoa</taxon>
        <taxon>Ecdysozoa</taxon>
        <taxon>Arthropoda</taxon>
        <taxon>Hexapoda</taxon>
        <taxon>Insecta</taxon>
        <taxon>Pterygota</taxon>
        <taxon>Neoptera</taxon>
        <taxon>Paraneoptera</taxon>
        <taxon>Hemiptera</taxon>
        <taxon>Auchenorrhyncha</taxon>
        <taxon>Membracoidea</taxon>
        <taxon>Cicadellidae</taxon>
        <taxon>Cicadellinae</taxon>
        <taxon>Cicadellini</taxon>
        <taxon>Graphocephala</taxon>
    </lineage>
</organism>
<dbReference type="AlphaFoldDB" id="A0A1B6L0G1"/>
<name>A0A1B6L0G1_9HEMI</name>
<dbReference type="InterPro" id="IPR036691">
    <property type="entry name" value="Endo/exonu/phosph_ase_sf"/>
</dbReference>
<sequence length="110" mass="12240">HLLGTINQQSKIDIMNHLLGTINPDILIITEHGLSKTNLENTYLEGYSLIESFCRVDHQKGGVAILVKDKIRNHATGLNGNKHILELVCEMSAIKLTLKKHLSTLLESTD</sequence>
<accession>A0A1B6L0G1</accession>
<dbReference type="SUPFAM" id="SSF56219">
    <property type="entry name" value="DNase I-like"/>
    <property type="match status" value="1"/>
</dbReference>
<proteinExistence type="predicted"/>